<sequence>MFIRLDDFSGRSGASHASRLESVMSAETTLTTNSGDFKHIESTLITHRDRDSLELQDGPGVSVGVDPADEVEVAHVERAVGPAGQRHGGEQHHVAGGAAAARAAGDAPVEAVAHHGADDGRLLGEEHVLSVALVENSWGRGERNERNKSSKKVPATHFYPFGFSLPALGWRGVLIQSN</sequence>
<evidence type="ECO:0000256" key="1">
    <source>
        <dbReference type="SAM" id="MobiDB-lite"/>
    </source>
</evidence>
<comment type="caution">
    <text evidence="2">The sequence shown here is derived from an EMBL/GenBank/DDBJ whole genome shotgun (WGS) entry which is preliminary data.</text>
</comment>
<keyword evidence="3" id="KW-1185">Reference proteome</keyword>
<dbReference type="Proteomes" id="UP000314294">
    <property type="component" value="Unassembled WGS sequence"/>
</dbReference>
<name>A0A4Z2FH14_9TELE</name>
<accession>A0A4Z2FH14</accession>
<organism evidence="2 3">
    <name type="scientific">Liparis tanakae</name>
    <name type="common">Tanaka's snailfish</name>
    <dbReference type="NCBI Taxonomy" id="230148"/>
    <lineage>
        <taxon>Eukaryota</taxon>
        <taxon>Metazoa</taxon>
        <taxon>Chordata</taxon>
        <taxon>Craniata</taxon>
        <taxon>Vertebrata</taxon>
        <taxon>Euteleostomi</taxon>
        <taxon>Actinopterygii</taxon>
        <taxon>Neopterygii</taxon>
        <taxon>Teleostei</taxon>
        <taxon>Neoteleostei</taxon>
        <taxon>Acanthomorphata</taxon>
        <taxon>Eupercaria</taxon>
        <taxon>Perciformes</taxon>
        <taxon>Cottioidei</taxon>
        <taxon>Cottales</taxon>
        <taxon>Liparidae</taxon>
        <taxon>Liparis</taxon>
    </lineage>
</organism>
<dbReference type="AlphaFoldDB" id="A0A4Z2FH14"/>
<dbReference type="EMBL" id="SRLO01001221">
    <property type="protein sequence ID" value="TNN40064.1"/>
    <property type="molecule type" value="Genomic_DNA"/>
</dbReference>
<evidence type="ECO:0000313" key="2">
    <source>
        <dbReference type="EMBL" id="TNN40064.1"/>
    </source>
</evidence>
<reference evidence="2 3" key="1">
    <citation type="submission" date="2019-03" db="EMBL/GenBank/DDBJ databases">
        <title>First draft genome of Liparis tanakae, snailfish: a comprehensive survey of snailfish specific genes.</title>
        <authorList>
            <person name="Kim W."/>
            <person name="Song I."/>
            <person name="Jeong J.-H."/>
            <person name="Kim D."/>
            <person name="Kim S."/>
            <person name="Ryu S."/>
            <person name="Song J.Y."/>
            <person name="Lee S.K."/>
        </authorList>
    </citation>
    <scope>NUCLEOTIDE SEQUENCE [LARGE SCALE GENOMIC DNA]</scope>
    <source>
        <tissue evidence="2">Muscle</tissue>
    </source>
</reference>
<gene>
    <name evidence="2" type="ORF">EYF80_049759</name>
</gene>
<evidence type="ECO:0000313" key="3">
    <source>
        <dbReference type="Proteomes" id="UP000314294"/>
    </source>
</evidence>
<protein>
    <submittedName>
        <fullName evidence="2">Uncharacterized protein</fullName>
    </submittedName>
</protein>
<proteinExistence type="predicted"/>
<feature type="region of interest" description="Disordered" evidence="1">
    <location>
        <begin position="81"/>
        <end position="102"/>
    </location>
</feature>